<sequence>MWLCELRCDSEVICDGVWWEEVFWLAPSYTVTYLNVNKESNLALTIFEMKCGRNRLETFAGSMRWKGSQGPKQLPCGTLHFNSRGLEMHPLTLTQQLRGRKYESIHERKLISSLAVYDNPAEPPG</sequence>
<reference evidence="1" key="2">
    <citation type="submission" date="2020-11" db="EMBL/GenBank/DDBJ databases">
        <authorList>
            <person name="McCartney M.A."/>
            <person name="Auch B."/>
            <person name="Kono T."/>
            <person name="Mallez S."/>
            <person name="Becker A."/>
            <person name="Gohl D.M."/>
            <person name="Silverstein K.A.T."/>
            <person name="Koren S."/>
            <person name="Bechman K.B."/>
            <person name="Herman A."/>
            <person name="Abrahante J.E."/>
            <person name="Garbe J."/>
        </authorList>
    </citation>
    <scope>NUCLEOTIDE SEQUENCE</scope>
    <source>
        <strain evidence="1">Duluth1</strain>
        <tissue evidence="1">Whole animal</tissue>
    </source>
</reference>
<protein>
    <submittedName>
        <fullName evidence="1">Uncharacterized protein</fullName>
    </submittedName>
</protein>
<reference evidence="1" key="1">
    <citation type="journal article" date="2019" name="bioRxiv">
        <title>The Genome of the Zebra Mussel, Dreissena polymorpha: A Resource for Invasive Species Research.</title>
        <authorList>
            <person name="McCartney M.A."/>
            <person name="Auch B."/>
            <person name="Kono T."/>
            <person name="Mallez S."/>
            <person name="Zhang Y."/>
            <person name="Obille A."/>
            <person name="Becker A."/>
            <person name="Abrahante J.E."/>
            <person name="Garbe J."/>
            <person name="Badalamenti J.P."/>
            <person name="Herman A."/>
            <person name="Mangelson H."/>
            <person name="Liachko I."/>
            <person name="Sullivan S."/>
            <person name="Sone E.D."/>
            <person name="Koren S."/>
            <person name="Silverstein K.A.T."/>
            <person name="Beckman K.B."/>
            <person name="Gohl D.M."/>
        </authorList>
    </citation>
    <scope>NUCLEOTIDE SEQUENCE</scope>
    <source>
        <strain evidence="1">Duluth1</strain>
        <tissue evidence="1">Whole animal</tissue>
    </source>
</reference>
<dbReference type="AlphaFoldDB" id="A0A9D4NAL6"/>
<name>A0A9D4NAL6_DREPO</name>
<proteinExistence type="predicted"/>
<organism evidence="1 2">
    <name type="scientific">Dreissena polymorpha</name>
    <name type="common">Zebra mussel</name>
    <name type="synonym">Mytilus polymorpha</name>
    <dbReference type="NCBI Taxonomy" id="45954"/>
    <lineage>
        <taxon>Eukaryota</taxon>
        <taxon>Metazoa</taxon>
        <taxon>Spiralia</taxon>
        <taxon>Lophotrochozoa</taxon>
        <taxon>Mollusca</taxon>
        <taxon>Bivalvia</taxon>
        <taxon>Autobranchia</taxon>
        <taxon>Heteroconchia</taxon>
        <taxon>Euheterodonta</taxon>
        <taxon>Imparidentia</taxon>
        <taxon>Neoheterodontei</taxon>
        <taxon>Myida</taxon>
        <taxon>Dreissenoidea</taxon>
        <taxon>Dreissenidae</taxon>
        <taxon>Dreissena</taxon>
    </lineage>
</organism>
<evidence type="ECO:0000313" key="1">
    <source>
        <dbReference type="EMBL" id="KAH3890274.1"/>
    </source>
</evidence>
<evidence type="ECO:0000313" key="2">
    <source>
        <dbReference type="Proteomes" id="UP000828390"/>
    </source>
</evidence>
<keyword evidence="2" id="KW-1185">Reference proteome</keyword>
<accession>A0A9D4NAL6</accession>
<dbReference type="Proteomes" id="UP000828390">
    <property type="component" value="Unassembled WGS sequence"/>
</dbReference>
<dbReference type="EMBL" id="JAIWYP010000001">
    <property type="protein sequence ID" value="KAH3890274.1"/>
    <property type="molecule type" value="Genomic_DNA"/>
</dbReference>
<comment type="caution">
    <text evidence="1">The sequence shown here is derived from an EMBL/GenBank/DDBJ whole genome shotgun (WGS) entry which is preliminary data.</text>
</comment>
<gene>
    <name evidence="1" type="ORF">DPMN_014350</name>
</gene>